<dbReference type="InterPro" id="IPR050698">
    <property type="entry name" value="MBL"/>
</dbReference>
<dbReference type="InterPro" id="IPR036866">
    <property type="entry name" value="RibonucZ/Hydroxyglut_hydro"/>
</dbReference>
<sequence>MAAWPGLEAAGTEAPSLPAAGLGGRYQIGRVGTYPFQDRPPLVSVTPQGLFCPPGNFHIDPWRPVERALITHAHGDHARGGSQRYLAARAGQGLLHKRLGANTELATLEYGERLTVGETTVSFHPAGHVLGSAQIRIEHRGEVWIVSGDYKRTPDPTCTPFEVVRCDTFITEATFGLPIYRWDDPRLVAEDILRWWDGNREAGRASVLFCYALGKAQRILGELSRLTDRPVLVHGAVNGLVACYREAGVKMVPTQLVSETEKGASFTGALVLAPPSAGGSTWMRRFGDYATAFASGWMRVRGNRRRRGFDRGFVLSDHADWPELLRTVKDTQAARVLATHGFSDQLARYLREQGLDAAPLATPFEGEAED</sequence>
<dbReference type="SUPFAM" id="SSF56281">
    <property type="entry name" value="Metallo-hydrolase/oxidoreductase"/>
    <property type="match status" value="1"/>
</dbReference>
<dbReference type="PANTHER" id="PTHR11203">
    <property type="entry name" value="CLEAVAGE AND POLYADENYLATION SPECIFICITY FACTOR FAMILY MEMBER"/>
    <property type="match status" value="1"/>
</dbReference>
<dbReference type="AlphaFoldDB" id="A0A1H7SKE2"/>
<dbReference type="PANTHER" id="PTHR11203:SF49">
    <property type="entry name" value="BLL1145 PROTEIN"/>
    <property type="match status" value="1"/>
</dbReference>
<keyword evidence="2" id="KW-1185">Reference proteome</keyword>
<dbReference type="GO" id="GO:0004521">
    <property type="term" value="F:RNA endonuclease activity"/>
    <property type="evidence" value="ECO:0007669"/>
    <property type="project" value="TreeGrafter"/>
</dbReference>
<dbReference type="EMBL" id="FOAP01000008">
    <property type="protein sequence ID" value="SEL72983.1"/>
    <property type="molecule type" value="Genomic_DNA"/>
</dbReference>
<protein>
    <submittedName>
        <fullName evidence="1">Putative mRNA 3-end processing factor</fullName>
    </submittedName>
</protein>
<dbReference type="NCBIfam" id="TIGR04122">
    <property type="entry name" value="Xnuc_lig_assoc"/>
    <property type="match status" value="1"/>
</dbReference>
<dbReference type="Gene3D" id="3.60.15.10">
    <property type="entry name" value="Ribonuclease Z/Hydroxyacylglutathione hydrolase-like"/>
    <property type="match status" value="1"/>
</dbReference>
<accession>A0A1H7SKE2</accession>
<evidence type="ECO:0000313" key="2">
    <source>
        <dbReference type="Proteomes" id="UP000182719"/>
    </source>
</evidence>
<name>A0A1H7SKE2_STIAU</name>
<dbReference type="InterPro" id="IPR026360">
    <property type="entry name" value="Xnuc_lig_assoc"/>
</dbReference>
<reference evidence="2" key="1">
    <citation type="submission" date="2016-10" db="EMBL/GenBank/DDBJ databases">
        <authorList>
            <person name="Varghese N."/>
            <person name="Submissions S."/>
        </authorList>
    </citation>
    <scope>NUCLEOTIDE SEQUENCE [LARGE SCALE GENOMIC DNA]</scope>
    <source>
        <strain evidence="2">DSM 17044</strain>
    </source>
</reference>
<dbReference type="Proteomes" id="UP000182719">
    <property type="component" value="Unassembled WGS sequence"/>
</dbReference>
<proteinExistence type="predicted"/>
<evidence type="ECO:0000313" key="1">
    <source>
        <dbReference type="EMBL" id="SEL72983.1"/>
    </source>
</evidence>
<organism evidence="1 2">
    <name type="scientific">Stigmatella aurantiaca</name>
    <dbReference type="NCBI Taxonomy" id="41"/>
    <lineage>
        <taxon>Bacteria</taxon>
        <taxon>Pseudomonadati</taxon>
        <taxon>Myxococcota</taxon>
        <taxon>Myxococcia</taxon>
        <taxon>Myxococcales</taxon>
        <taxon>Cystobacterineae</taxon>
        <taxon>Archangiaceae</taxon>
        <taxon>Stigmatella</taxon>
    </lineage>
</organism>
<gene>
    <name evidence="1" type="ORF">SAMN05444354_10823</name>
</gene>